<feature type="compositionally biased region" description="Basic and acidic residues" evidence="1">
    <location>
        <begin position="131"/>
        <end position="144"/>
    </location>
</feature>
<organism evidence="2 3">
    <name type="scientific">Roridomyces roridus</name>
    <dbReference type="NCBI Taxonomy" id="1738132"/>
    <lineage>
        <taxon>Eukaryota</taxon>
        <taxon>Fungi</taxon>
        <taxon>Dikarya</taxon>
        <taxon>Basidiomycota</taxon>
        <taxon>Agaricomycotina</taxon>
        <taxon>Agaricomycetes</taxon>
        <taxon>Agaricomycetidae</taxon>
        <taxon>Agaricales</taxon>
        <taxon>Marasmiineae</taxon>
        <taxon>Mycenaceae</taxon>
        <taxon>Roridomyces</taxon>
    </lineage>
</organism>
<dbReference type="AlphaFoldDB" id="A0AAD7CA91"/>
<reference evidence="2" key="1">
    <citation type="submission" date="2023-03" db="EMBL/GenBank/DDBJ databases">
        <title>Massive genome expansion in bonnet fungi (Mycena s.s.) driven by repeated elements and novel gene families across ecological guilds.</title>
        <authorList>
            <consortium name="Lawrence Berkeley National Laboratory"/>
            <person name="Harder C.B."/>
            <person name="Miyauchi S."/>
            <person name="Viragh M."/>
            <person name="Kuo A."/>
            <person name="Thoen E."/>
            <person name="Andreopoulos B."/>
            <person name="Lu D."/>
            <person name="Skrede I."/>
            <person name="Drula E."/>
            <person name="Henrissat B."/>
            <person name="Morin E."/>
            <person name="Kohler A."/>
            <person name="Barry K."/>
            <person name="LaButti K."/>
            <person name="Morin E."/>
            <person name="Salamov A."/>
            <person name="Lipzen A."/>
            <person name="Mereny Z."/>
            <person name="Hegedus B."/>
            <person name="Baldrian P."/>
            <person name="Stursova M."/>
            <person name="Weitz H."/>
            <person name="Taylor A."/>
            <person name="Grigoriev I.V."/>
            <person name="Nagy L.G."/>
            <person name="Martin F."/>
            <person name="Kauserud H."/>
        </authorList>
    </citation>
    <scope>NUCLEOTIDE SEQUENCE</scope>
    <source>
        <strain evidence="2">9284</strain>
    </source>
</reference>
<gene>
    <name evidence="2" type="ORF">FB45DRAFT_861299</name>
</gene>
<comment type="caution">
    <text evidence="2">The sequence shown here is derived from an EMBL/GenBank/DDBJ whole genome shotgun (WGS) entry which is preliminary data.</text>
</comment>
<dbReference type="Proteomes" id="UP001221142">
    <property type="component" value="Unassembled WGS sequence"/>
</dbReference>
<dbReference type="EMBL" id="JARKIF010000003">
    <property type="protein sequence ID" value="KAJ7643688.1"/>
    <property type="molecule type" value="Genomic_DNA"/>
</dbReference>
<proteinExistence type="predicted"/>
<accession>A0AAD7CA91</accession>
<sequence>MLKTALAHAHVAMITSTAHACSNRCLPRPQPPWHAPTSSRVCGVGGLRMEQDDHEEKGMLKAAGSSSLLRRRDSFVQPQRCRYWNVLQQRKFLDLVEGFDRKLWSYGYTSGVQYSKDLDTNSPELQGILDGPERNDISHEPRRS</sequence>
<evidence type="ECO:0000313" key="3">
    <source>
        <dbReference type="Proteomes" id="UP001221142"/>
    </source>
</evidence>
<feature type="region of interest" description="Disordered" evidence="1">
    <location>
        <begin position="117"/>
        <end position="144"/>
    </location>
</feature>
<evidence type="ECO:0000313" key="2">
    <source>
        <dbReference type="EMBL" id="KAJ7643688.1"/>
    </source>
</evidence>
<protein>
    <submittedName>
        <fullName evidence="2">Uncharacterized protein</fullName>
    </submittedName>
</protein>
<keyword evidence="3" id="KW-1185">Reference proteome</keyword>
<name>A0AAD7CA91_9AGAR</name>
<evidence type="ECO:0000256" key="1">
    <source>
        <dbReference type="SAM" id="MobiDB-lite"/>
    </source>
</evidence>